<dbReference type="PANTHER" id="PTHR11214:SF314">
    <property type="entry name" value="HEXOSYLTRANSFERASE"/>
    <property type="match status" value="1"/>
</dbReference>
<feature type="transmembrane region" description="Helical" evidence="11">
    <location>
        <begin position="12"/>
        <end position="31"/>
    </location>
</feature>
<evidence type="ECO:0000256" key="5">
    <source>
        <dbReference type="ARBA" id="ARBA00022692"/>
    </source>
</evidence>
<dbReference type="Pfam" id="PF01762">
    <property type="entry name" value="Galactosyl_T"/>
    <property type="match status" value="1"/>
</dbReference>
<evidence type="ECO:0000256" key="6">
    <source>
        <dbReference type="ARBA" id="ARBA00022968"/>
    </source>
</evidence>
<dbReference type="FunFam" id="3.90.550.50:FF:000001">
    <property type="entry name" value="Hexosyltransferase"/>
    <property type="match status" value="1"/>
</dbReference>
<dbReference type="GO" id="GO:0016758">
    <property type="term" value="F:hexosyltransferase activity"/>
    <property type="evidence" value="ECO:0007669"/>
    <property type="project" value="InterPro"/>
</dbReference>
<dbReference type="EMBL" id="GEBQ01010233">
    <property type="protein sequence ID" value="JAT29744.1"/>
    <property type="molecule type" value="Transcribed_RNA"/>
</dbReference>
<keyword evidence="7 11" id="KW-1133">Transmembrane helix</keyword>
<dbReference type="Gene3D" id="3.90.550.50">
    <property type="match status" value="1"/>
</dbReference>
<evidence type="ECO:0000256" key="3">
    <source>
        <dbReference type="ARBA" id="ARBA00022676"/>
    </source>
</evidence>
<name>A0A1B6M1H3_9HEMI</name>
<protein>
    <recommendedName>
        <fullName evidence="11">Hexosyltransferase</fullName>
        <ecNumber evidence="11">2.4.1.-</ecNumber>
    </recommendedName>
</protein>
<proteinExistence type="inferred from homology"/>
<evidence type="ECO:0000256" key="7">
    <source>
        <dbReference type="ARBA" id="ARBA00022989"/>
    </source>
</evidence>
<dbReference type="AlphaFoldDB" id="A0A1B6M1H3"/>
<dbReference type="PANTHER" id="PTHR11214">
    <property type="entry name" value="BETA-1,3-N-ACETYLGLUCOSAMINYLTRANSFERASE"/>
    <property type="match status" value="1"/>
</dbReference>
<dbReference type="GO" id="GO:0000139">
    <property type="term" value="C:Golgi membrane"/>
    <property type="evidence" value="ECO:0007669"/>
    <property type="project" value="UniProtKB-SubCell"/>
</dbReference>
<dbReference type="EC" id="2.4.1.-" evidence="11"/>
<dbReference type="GO" id="GO:0006493">
    <property type="term" value="P:protein O-linked glycosylation"/>
    <property type="evidence" value="ECO:0007669"/>
    <property type="project" value="TreeGrafter"/>
</dbReference>
<reference evidence="12" key="1">
    <citation type="submission" date="2015-11" db="EMBL/GenBank/DDBJ databases">
        <title>De novo transcriptome assembly of four potential Pierce s Disease insect vectors from Arizona vineyards.</title>
        <authorList>
            <person name="Tassone E.E."/>
        </authorList>
    </citation>
    <scope>NUCLEOTIDE SEQUENCE</scope>
</reference>
<evidence type="ECO:0000256" key="9">
    <source>
        <dbReference type="ARBA" id="ARBA00023136"/>
    </source>
</evidence>
<evidence type="ECO:0000256" key="2">
    <source>
        <dbReference type="ARBA" id="ARBA00008661"/>
    </source>
</evidence>
<keyword evidence="5 11" id="KW-0812">Transmembrane</keyword>
<keyword evidence="9 11" id="KW-0472">Membrane</keyword>
<evidence type="ECO:0000256" key="8">
    <source>
        <dbReference type="ARBA" id="ARBA00023034"/>
    </source>
</evidence>
<comment type="similarity">
    <text evidence="2 11">Belongs to the glycosyltransferase 31 family.</text>
</comment>
<evidence type="ECO:0000256" key="11">
    <source>
        <dbReference type="RuleBase" id="RU363063"/>
    </source>
</evidence>
<dbReference type="InterPro" id="IPR002659">
    <property type="entry name" value="Glyco_trans_31"/>
</dbReference>
<gene>
    <name evidence="12" type="ORF">g.8115</name>
</gene>
<keyword evidence="6 11" id="KW-0735">Signal-anchor</keyword>
<keyword evidence="3 11" id="KW-0328">Glycosyltransferase</keyword>
<evidence type="ECO:0000256" key="10">
    <source>
        <dbReference type="ARBA" id="ARBA00023180"/>
    </source>
</evidence>
<organism evidence="12">
    <name type="scientific">Graphocephala atropunctata</name>
    <dbReference type="NCBI Taxonomy" id="36148"/>
    <lineage>
        <taxon>Eukaryota</taxon>
        <taxon>Metazoa</taxon>
        <taxon>Ecdysozoa</taxon>
        <taxon>Arthropoda</taxon>
        <taxon>Hexapoda</taxon>
        <taxon>Insecta</taxon>
        <taxon>Pterygota</taxon>
        <taxon>Neoptera</taxon>
        <taxon>Paraneoptera</taxon>
        <taxon>Hemiptera</taxon>
        <taxon>Auchenorrhyncha</taxon>
        <taxon>Membracoidea</taxon>
        <taxon>Cicadellidae</taxon>
        <taxon>Cicadellinae</taxon>
        <taxon>Cicadellini</taxon>
        <taxon>Graphocephala</taxon>
    </lineage>
</organism>
<keyword evidence="8 11" id="KW-0333">Golgi apparatus</keyword>
<evidence type="ECO:0000256" key="4">
    <source>
        <dbReference type="ARBA" id="ARBA00022679"/>
    </source>
</evidence>
<sequence length="349" mass="39415">MLRRAEKRCFRCGIIALCSIFFLIALYSPVYQPSSQREVMVQGWETNVSRNTRHYVLPENTTTIVNVNELCPPDLLLVVIVCSASANFEQRTAIRDTWASLADHSTRVAFLLGKSDNATVQARIQDESGVYEDIIQEGFTDTYNNLTIKSVMMLKWVQQNCPAQFLMKSDDDIYLNLPALTKALRPAAKRRNILIGSLICKAKPIQDSTNKWYTPQYIFNEPFYPNYLSGTGYVMSHDVVPKLYTAALKTPIIHLEDVYITGICARVAGVKPLNHYGFFYQRRKISDSCSPSVFTNHRMSPEDLRTAFSYVSNCSTVLTTPHAPATLSPTPRVVAHSRSRRLSLTGQCH</sequence>
<evidence type="ECO:0000313" key="12">
    <source>
        <dbReference type="EMBL" id="JAT29744.1"/>
    </source>
</evidence>
<evidence type="ECO:0000256" key="1">
    <source>
        <dbReference type="ARBA" id="ARBA00004323"/>
    </source>
</evidence>
<keyword evidence="10" id="KW-0325">Glycoprotein</keyword>
<comment type="subcellular location">
    <subcellularLocation>
        <location evidence="1 11">Golgi apparatus membrane</location>
        <topology evidence="1 11">Single-pass type II membrane protein</topology>
    </subcellularLocation>
</comment>
<keyword evidence="4" id="KW-0808">Transferase</keyword>
<accession>A0A1B6M1H3</accession>